<keyword evidence="3" id="KW-1185">Reference proteome</keyword>
<dbReference type="InterPro" id="IPR036770">
    <property type="entry name" value="Ankyrin_rpt-contain_sf"/>
</dbReference>
<protein>
    <submittedName>
        <fullName evidence="2">GNAT family N-acetyltransferase</fullName>
    </submittedName>
</protein>
<gene>
    <name evidence="2" type="ORF">HHL17_32515</name>
</gene>
<dbReference type="Pfam" id="PF00583">
    <property type="entry name" value="Acetyltransf_1"/>
    <property type="match status" value="1"/>
</dbReference>
<reference evidence="2 3" key="1">
    <citation type="submission" date="2020-04" db="EMBL/GenBank/DDBJ databases">
        <title>Chitinophaga sp. G-6-1-13 sp. nov., isolated from soil.</title>
        <authorList>
            <person name="Dahal R.H."/>
            <person name="Chaudhary D.K."/>
        </authorList>
    </citation>
    <scope>NUCLEOTIDE SEQUENCE [LARGE SCALE GENOMIC DNA]</scope>
    <source>
        <strain evidence="2 3">G-6-1-13</strain>
    </source>
</reference>
<sequence length="417" mass="45486">MNTILRNATPPQLEAAIAQNHCDLFFLDARIKNGVIHTEEGLSWTYVGAESSGTILFPALSGDTAKLNEMMEYYRTHPSKNLGCWSLNPPATAQLDVLLLARGFQPGWQPCWMALELQNINAAYAAPEGLHIAPDNATPLHTIKALPYAENNNRGTTGLQNESPELVQRFVATLHGRIVAQTLLLFGGGVAGIYNVGVVPEARGRGIGKAIVNAACIHAREKGYHYATLNANPMGRPIYEQLGFQWINDGVTWWITDDRLQTRPPDAEQIALAEAVGKGDMTALQAFAGADLHAPLCNGMRLLEVAVHCQQPAAAEWLIAHGVACGALEAWNLGWKDRAAAILAQNQEEVNRLYGDFQYTLLHAAIEKNDIALAQLALSAHPNLEIKDAIHDGDPLGWAEYLHREEIGDMIKAYKSA</sequence>
<organism evidence="2 3">
    <name type="scientific">Chitinophaga fulva</name>
    <dbReference type="NCBI Taxonomy" id="2728842"/>
    <lineage>
        <taxon>Bacteria</taxon>
        <taxon>Pseudomonadati</taxon>
        <taxon>Bacteroidota</taxon>
        <taxon>Chitinophagia</taxon>
        <taxon>Chitinophagales</taxon>
        <taxon>Chitinophagaceae</taxon>
        <taxon>Chitinophaga</taxon>
    </lineage>
</organism>
<dbReference type="SUPFAM" id="SSF55729">
    <property type="entry name" value="Acyl-CoA N-acyltransferases (Nat)"/>
    <property type="match status" value="1"/>
</dbReference>
<dbReference type="EMBL" id="JABBGC010000004">
    <property type="protein sequence ID" value="NML41954.1"/>
    <property type="molecule type" value="Genomic_DNA"/>
</dbReference>
<dbReference type="CDD" id="cd04301">
    <property type="entry name" value="NAT_SF"/>
    <property type="match status" value="1"/>
</dbReference>
<dbReference type="Gene3D" id="1.25.40.20">
    <property type="entry name" value="Ankyrin repeat-containing domain"/>
    <property type="match status" value="1"/>
</dbReference>
<dbReference type="Proteomes" id="UP000583266">
    <property type="component" value="Unassembled WGS sequence"/>
</dbReference>
<dbReference type="PANTHER" id="PTHR43328:SF1">
    <property type="entry name" value="N-ACETYLTRANSFERASE DOMAIN-CONTAINING PROTEIN"/>
    <property type="match status" value="1"/>
</dbReference>
<comment type="caution">
    <text evidence="2">The sequence shown here is derived from an EMBL/GenBank/DDBJ whole genome shotgun (WGS) entry which is preliminary data.</text>
</comment>
<accession>A0A848GUB8</accession>
<dbReference type="Gene3D" id="3.40.630.30">
    <property type="match status" value="1"/>
</dbReference>
<dbReference type="AlphaFoldDB" id="A0A848GUB8"/>
<evidence type="ECO:0000313" key="2">
    <source>
        <dbReference type="EMBL" id="NML41954.1"/>
    </source>
</evidence>
<dbReference type="GO" id="GO:0016747">
    <property type="term" value="F:acyltransferase activity, transferring groups other than amino-acyl groups"/>
    <property type="evidence" value="ECO:0007669"/>
    <property type="project" value="InterPro"/>
</dbReference>
<dbReference type="PANTHER" id="PTHR43328">
    <property type="entry name" value="ACETYLTRANSFERASE-RELATED"/>
    <property type="match status" value="1"/>
</dbReference>
<proteinExistence type="predicted"/>
<dbReference type="InterPro" id="IPR000182">
    <property type="entry name" value="GNAT_dom"/>
</dbReference>
<name>A0A848GUB8_9BACT</name>
<dbReference type="RefSeq" id="WP_169228958.1">
    <property type="nucleotide sequence ID" value="NZ_JABBGC010000004.1"/>
</dbReference>
<keyword evidence="2" id="KW-0808">Transferase</keyword>
<evidence type="ECO:0000259" key="1">
    <source>
        <dbReference type="PROSITE" id="PS51186"/>
    </source>
</evidence>
<dbReference type="InterPro" id="IPR016181">
    <property type="entry name" value="Acyl_CoA_acyltransferase"/>
</dbReference>
<evidence type="ECO:0000313" key="3">
    <source>
        <dbReference type="Proteomes" id="UP000583266"/>
    </source>
</evidence>
<dbReference type="SUPFAM" id="SSF48403">
    <property type="entry name" value="Ankyrin repeat"/>
    <property type="match status" value="1"/>
</dbReference>
<feature type="domain" description="N-acetyltransferase" evidence="1">
    <location>
        <begin position="130"/>
        <end position="265"/>
    </location>
</feature>
<dbReference type="PROSITE" id="PS51186">
    <property type="entry name" value="GNAT"/>
    <property type="match status" value="1"/>
</dbReference>